<evidence type="ECO:0000256" key="1">
    <source>
        <dbReference type="SAM" id="SignalP"/>
    </source>
</evidence>
<dbReference type="EMBL" id="JANGCH010000020">
    <property type="protein sequence ID" value="MCQ5122609.1"/>
    <property type="molecule type" value="Genomic_DNA"/>
</dbReference>
<dbReference type="InterPro" id="IPR010611">
    <property type="entry name" value="3D_dom"/>
</dbReference>
<evidence type="ECO:0000313" key="4">
    <source>
        <dbReference type="Proteomes" id="UP001524435"/>
    </source>
</evidence>
<organism evidence="3 4">
    <name type="scientific">Massilicoli timonensis</name>
    <dbReference type="NCBI Taxonomy" id="2015901"/>
    <lineage>
        <taxon>Bacteria</taxon>
        <taxon>Bacillati</taxon>
        <taxon>Bacillota</taxon>
        <taxon>Erysipelotrichia</taxon>
        <taxon>Erysipelotrichales</taxon>
        <taxon>Erysipelotrichaceae</taxon>
        <taxon>Massilicoli</taxon>
    </lineage>
</organism>
<sequence length="265" mass="27995">MKLKRTAFALILCIFALSGCVAGKETDSVIQAEAQGNSTRKKVEIVTTKEAIVNTETTYLDYDGGSGISWIATAVSEPVEGTIETTYKMTISADGEVLEKEKLAGKRKVTPAKPAVMQFGGSVSVGSEFFPRTTTYGVDCIGCSGQYSGVGGTAAGVKLSVSQGVLQPNGTWQSGIKYGDYYIVAADRSIPIGTVLEISNHGYNGFGLVSGQPFYAMVLDRGGGIWENHLDLYAGSEKIGGLHIDYSVHQPKAKIVSLGSGVKPF</sequence>
<evidence type="ECO:0000259" key="2">
    <source>
        <dbReference type="Pfam" id="PF06725"/>
    </source>
</evidence>
<proteinExistence type="predicted"/>
<evidence type="ECO:0000313" key="3">
    <source>
        <dbReference type="EMBL" id="MCQ5122609.1"/>
    </source>
</evidence>
<dbReference type="SUPFAM" id="SSF50685">
    <property type="entry name" value="Barwin-like endoglucanases"/>
    <property type="match status" value="1"/>
</dbReference>
<feature type="chain" id="PRO_5046781160" evidence="1">
    <location>
        <begin position="24"/>
        <end position="265"/>
    </location>
</feature>
<name>A0ABT1SN34_9FIRM</name>
<feature type="signal peptide" evidence="1">
    <location>
        <begin position="1"/>
        <end position="23"/>
    </location>
</feature>
<reference evidence="3 4" key="1">
    <citation type="submission" date="2022-06" db="EMBL/GenBank/DDBJ databases">
        <title>Isolation of gut microbiota from human fecal samples.</title>
        <authorList>
            <person name="Pamer E.G."/>
            <person name="Barat B."/>
            <person name="Waligurski E."/>
            <person name="Medina S."/>
            <person name="Paddock L."/>
            <person name="Mostad J."/>
        </authorList>
    </citation>
    <scope>NUCLEOTIDE SEQUENCE [LARGE SCALE GENOMIC DNA]</scope>
    <source>
        <strain evidence="3 4">DFI.6.1</strain>
    </source>
</reference>
<comment type="caution">
    <text evidence="3">The sequence shown here is derived from an EMBL/GenBank/DDBJ whole genome shotgun (WGS) entry which is preliminary data.</text>
</comment>
<dbReference type="PROSITE" id="PS51257">
    <property type="entry name" value="PROKAR_LIPOPROTEIN"/>
    <property type="match status" value="1"/>
</dbReference>
<gene>
    <name evidence="3" type="ORF">NE663_10135</name>
</gene>
<keyword evidence="4" id="KW-1185">Reference proteome</keyword>
<dbReference type="Proteomes" id="UP001524435">
    <property type="component" value="Unassembled WGS sequence"/>
</dbReference>
<dbReference type="Pfam" id="PF06725">
    <property type="entry name" value="3D"/>
    <property type="match status" value="1"/>
</dbReference>
<accession>A0ABT1SN34</accession>
<keyword evidence="1" id="KW-0732">Signal</keyword>
<dbReference type="RefSeq" id="WP_102268430.1">
    <property type="nucleotide sequence ID" value="NZ_CALVCM010000005.1"/>
</dbReference>
<feature type="domain" description="3D" evidence="2">
    <location>
        <begin position="184"/>
        <end position="238"/>
    </location>
</feature>
<dbReference type="InterPro" id="IPR036908">
    <property type="entry name" value="RlpA-like_sf"/>
</dbReference>
<protein>
    <submittedName>
        <fullName evidence="3">3D domain-containing protein</fullName>
    </submittedName>
</protein>